<name>A0AAE0C7E0_9CHLO</name>
<dbReference type="Pfam" id="PF00378">
    <property type="entry name" value="ECH_1"/>
    <property type="match status" value="1"/>
</dbReference>
<feature type="domain" description="Chalcone/stilbene synthase N-terminal" evidence="3">
    <location>
        <begin position="1027"/>
        <end position="1154"/>
    </location>
</feature>
<accession>A0AAE0C7E0</accession>
<feature type="domain" description="Chalcone/stilbene synthase C-terminal" evidence="4">
    <location>
        <begin position="1184"/>
        <end position="1316"/>
    </location>
</feature>
<organism evidence="5 6">
    <name type="scientific">Cymbomonas tetramitiformis</name>
    <dbReference type="NCBI Taxonomy" id="36881"/>
    <lineage>
        <taxon>Eukaryota</taxon>
        <taxon>Viridiplantae</taxon>
        <taxon>Chlorophyta</taxon>
        <taxon>Pyramimonadophyceae</taxon>
        <taxon>Pyramimonadales</taxon>
        <taxon>Pyramimonadaceae</taxon>
        <taxon>Cymbomonas</taxon>
    </lineage>
</organism>
<dbReference type="PROSITE" id="PS00166">
    <property type="entry name" value="ENOYL_COA_HYDRATASE"/>
    <property type="match status" value="1"/>
</dbReference>
<keyword evidence="6" id="KW-1185">Reference proteome</keyword>
<dbReference type="InterPro" id="IPR016039">
    <property type="entry name" value="Thiolase-like"/>
</dbReference>
<proteinExistence type="inferred from homology"/>
<dbReference type="InterPro" id="IPR018376">
    <property type="entry name" value="Enoyl-CoA_hyd/isom_CS"/>
</dbReference>
<dbReference type="InterPro" id="IPR012328">
    <property type="entry name" value="Chalcone/stilbene_synt_C"/>
</dbReference>
<dbReference type="PANTHER" id="PTHR11941:SF54">
    <property type="entry name" value="ENOYL-COA HYDRATASE, MITOCHONDRIAL"/>
    <property type="match status" value="1"/>
</dbReference>
<dbReference type="CDD" id="cd06558">
    <property type="entry name" value="crotonase-like"/>
    <property type="match status" value="1"/>
</dbReference>
<dbReference type="InterPro" id="IPR001099">
    <property type="entry name" value="Chalcone/stilbene_synt_N"/>
</dbReference>
<dbReference type="GO" id="GO:0016746">
    <property type="term" value="F:acyltransferase activity"/>
    <property type="evidence" value="ECO:0007669"/>
    <property type="project" value="InterPro"/>
</dbReference>
<evidence type="ECO:0000313" key="5">
    <source>
        <dbReference type="EMBL" id="KAK3249796.1"/>
    </source>
</evidence>
<reference evidence="5 6" key="1">
    <citation type="journal article" date="2015" name="Genome Biol. Evol.">
        <title>Comparative Genomics of a Bacterivorous Green Alga Reveals Evolutionary Causalities and Consequences of Phago-Mixotrophic Mode of Nutrition.</title>
        <authorList>
            <person name="Burns J.A."/>
            <person name="Paasch A."/>
            <person name="Narechania A."/>
            <person name="Kim E."/>
        </authorList>
    </citation>
    <scope>NUCLEOTIDE SEQUENCE [LARGE SCALE GENOMIC DNA]</scope>
    <source>
        <strain evidence="5 6">PLY_AMNH</strain>
    </source>
</reference>
<dbReference type="Gene3D" id="3.40.47.10">
    <property type="match status" value="2"/>
</dbReference>
<dbReference type="Proteomes" id="UP001190700">
    <property type="component" value="Unassembled WGS sequence"/>
</dbReference>
<dbReference type="InterPro" id="IPR029045">
    <property type="entry name" value="ClpP/crotonase-like_dom_sf"/>
</dbReference>
<evidence type="ECO:0000259" key="3">
    <source>
        <dbReference type="Pfam" id="PF00195"/>
    </source>
</evidence>
<protein>
    <submittedName>
        <fullName evidence="5">Uncharacterized protein</fullName>
    </submittedName>
</protein>
<dbReference type="SUPFAM" id="SSF52096">
    <property type="entry name" value="ClpP/crotonase"/>
    <property type="match status" value="2"/>
</dbReference>
<comment type="caution">
    <text evidence="5">The sequence shown here is derived from an EMBL/GenBank/DDBJ whole genome shotgun (WGS) entry which is preliminary data.</text>
</comment>
<dbReference type="Pfam" id="PF00195">
    <property type="entry name" value="Chal_sti_synt_N"/>
    <property type="match status" value="1"/>
</dbReference>
<evidence type="ECO:0000256" key="2">
    <source>
        <dbReference type="RuleBase" id="RU003707"/>
    </source>
</evidence>
<dbReference type="EMBL" id="LGRX02027129">
    <property type="protein sequence ID" value="KAK3249796.1"/>
    <property type="molecule type" value="Genomic_DNA"/>
</dbReference>
<dbReference type="SUPFAM" id="SSF53901">
    <property type="entry name" value="Thiolase-like"/>
    <property type="match status" value="1"/>
</dbReference>
<sequence>MANVFHEGAQVICIIPKLNTFSEAVACLSSVVRKVPDIAKAQGEQVTTLLIKSVSPDVPLFGLGDELLQSEEGLLARWEKLVGQLREIRLLFVTCFDGEFHELGLAMGLSSDYRLATPAAKFTARFGGSGVVPLCSMSPLSMHVGLVLAQKALGYVSCMEFEEMKSSGFFAEIKGDLSTATTEFIKDLVIPKAQVLGLQRRLVHGCCIVERIELKGHAAACNALCVQHATSWDNVTVPRTILSVEDAIKITPGKILEINLAPHIRDVPSRELLGGFDHMLTAIKDAGSALPKLAAIYMPGIAPTEMAMENILVPSELIDSMSNGGLTHQEKQRAVIQWFLRWERVVDFIQALPMVTMAVLQGPGSPSTEALQLSIACDFRISAGEVVTSFPTRHTLPGVMTFQLSKHVSPMNANTMLMSSTSSSKLSDIGFTQNLKVDEVNALVGSMNTAALLDTRRLLDELWSLDFASLIKMCKKVRTKLGISGKAPVPAEGGSLVDIAYKSGVLAVTLLQPVITKALLKELKEETSNLAANALCFLGHSGGCDLEFPEDADEELMDMWDEFLLWIFQLNVPTYMLLHGKVNGNGLAIALACSTPCVLDGTELQVTEVQEGKIPSAMVLEAVRSVRMGKLQELLLLGKSLDTDGILAYNFASAKLASKEALVELAKADCIKETVKGFKSAGIIRQRLREMPQGDWPKNLTTIYADAAAAGYSSEKLDDSTLIFEVDGPVATLTINRANKANAYDGKMLARLSELIVKLEETARVVIIKSSDPRFFCAGADKERISNPSAADALHLESQAVFDKLAQAGFVSIAVIEGAACGGGLEWALACDVRVVGKGCKCFFPETALGLIPSAGGCTRLTALTGGARAKQIIMCGDVINAQRAVDWGVAQYYAESDPVGYAKELAGKMLKRPAIALELAKKVIDFGSGTSDGNLLLERISEGVLYQVKHRPMPSIVGTGTAVPEEFKYTQHEVADLLNIHDKRLRSLFTASHIVTRHLADIDKEQSGEAVTQKYLLDKHLRWAKILGERAIDQALARAGITRADIKFLTIATSTGFLIPTLSCHLVECMGLSPHIQRADIVGMGCHAGLNILQAASNWALANPGQNAVMCSIEICSAEYVWQHNVDPTQQMSIAVTNSLFGDGCTAAVVRCDEEPRMGRIPPPLPAGRINCNVLGYESYIIPKSLDTLYLEWDEITTKFSFFLTSDVPYAIGEHMPLMLNKLFDRFGMTKKDITHWVVHSGGKKVLDSMVYSVGITKHDVRHTVSTLRDYGNVSSGAFLLAFERLQKESTVKRGDYGVFVTMGPGAGMECALWRANADMLPPPTELQTV</sequence>
<dbReference type="CDD" id="cd00831">
    <property type="entry name" value="CHS_like"/>
    <property type="match status" value="1"/>
</dbReference>
<evidence type="ECO:0000259" key="4">
    <source>
        <dbReference type="Pfam" id="PF02797"/>
    </source>
</evidence>
<comment type="similarity">
    <text evidence="1 2">Belongs to the enoyl-CoA hydratase/isomerase family.</text>
</comment>
<gene>
    <name evidence="5" type="ORF">CYMTET_40793</name>
</gene>
<dbReference type="PANTHER" id="PTHR11941">
    <property type="entry name" value="ENOYL-COA HYDRATASE-RELATED"/>
    <property type="match status" value="1"/>
</dbReference>
<dbReference type="Gene3D" id="3.90.226.10">
    <property type="entry name" value="2-enoyl-CoA Hydratase, Chain A, domain 1"/>
    <property type="match status" value="4"/>
</dbReference>
<dbReference type="GO" id="GO:0006635">
    <property type="term" value="P:fatty acid beta-oxidation"/>
    <property type="evidence" value="ECO:0007669"/>
    <property type="project" value="TreeGrafter"/>
</dbReference>
<dbReference type="Pfam" id="PF02797">
    <property type="entry name" value="Chal_sti_synt_C"/>
    <property type="match status" value="1"/>
</dbReference>
<evidence type="ECO:0000313" key="6">
    <source>
        <dbReference type="Proteomes" id="UP001190700"/>
    </source>
</evidence>
<dbReference type="InterPro" id="IPR001753">
    <property type="entry name" value="Enoyl-CoA_hydra/iso"/>
</dbReference>
<evidence type="ECO:0000256" key="1">
    <source>
        <dbReference type="ARBA" id="ARBA00005254"/>
    </source>
</evidence>